<reference evidence="3 4" key="1">
    <citation type="submission" date="2017-06" db="EMBL/GenBank/DDBJ databases">
        <title>Azoarcus sp. TSNA42 complete genome sequence.</title>
        <authorList>
            <person name="Woo J.-H."/>
            <person name="Kim H.-S."/>
        </authorList>
    </citation>
    <scope>NUCLEOTIDE SEQUENCE [LARGE SCALE GENOMIC DNA]</scope>
    <source>
        <strain evidence="3 4">TSNA42</strain>
    </source>
</reference>
<evidence type="ECO:0000259" key="2">
    <source>
        <dbReference type="Pfam" id="PF17761"/>
    </source>
</evidence>
<sequence length="340" mass="39270">MVISPQEYGKWLVALKQRIQSAQQRATLAVNRELVLLYWNIGRDILERQQAQGWGAKVIDQLAKDLTAAFPSMKGFSRRNLLYMRSFAEAWPEPEFVQEVLAQLPWYHQVTLLDKLKTRPEREWYLAKAIEHGWSRNVMWHHISTALHQRTGNAVTNFGQRLPSPDSELAQQTLKDPYLFDFLGVSKEAHERDIEAAMTRHITKLLMELGEGFAFAGRQMNVEVDGQDFYIDLLFYNYRLHRFLVVELKAGDFKPEHAGQLNFYITLVDERIKSAEDKPTLGLLLCKQQHRVVAEYALRGMTQPIGVAEYKLQLPDDIARYLPTVEQIEAELAEDDEAGQ</sequence>
<evidence type="ECO:0000313" key="4">
    <source>
        <dbReference type="Proteomes" id="UP000244902"/>
    </source>
</evidence>
<evidence type="ECO:0000313" key="3">
    <source>
        <dbReference type="EMBL" id="AWI80385.1"/>
    </source>
</evidence>
<dbReference type="InterPro" id="IPR009362">
    <property type="entry name" value="YhcG_C"/>
</dbReference>
<dbReference type="PANTHER" id="PTHR30547">
    <property type="entry name" value="UNCHARACTERIZED PROTEIN YHCG-RELATED"/>
    <property type="match status" value="1"/>
</dbReference>
<dbReference type="Pfam" id="PF17761">
    <property type="entry name" value="DUF1016_N"/>
    <property type="match status" value="1"/>
</dbReference>
<accession>A0A2U8H6J4</accession>
<dbReference type="AlphaFoldDB" id="A0A2U8H6J4"/>
<dbReference type="RefSeq" id="WP_108973933.1">
    <property type="nucleotide sequence ID" value="NZ_CP022188.1"/>
</dbReference>
<dbReference type="Proteomes" id="UP000244902">
    <property type="component" value="Chromosome"/>
</dbReference>
<feature type="domain" description="YhcG N-terminal" evidence="2">
    <location>
        <begin position="15"/>
        <end position="150"/>
    </location>
</feature>
<evidence type="ECO:0008006" key="5">
    <source>
        <dbReference type="Google" id="ProtNLM"/>
    </source>
</evidence>
<dbReference type="EMBL" id="CP022188">
    <property type="protein sequence ID" value="AWI80385.1"/>
    <property type="molecule type" value="Genomic_DNA"/>
</dbReference>
<evidence type="ECO:0000259" key="1">
    <source>
        <dbReference type="Pfam" id="PF06250"/>
    </source>
</evidence>
<dbReference type="Pfam" id="PF06250">
    <property type="entry name" value="YhcG_C"/>
    <property type="match status" value="1"/>
</dbReference>
<gene>
    <name evidence="3" type="ORF">CEW87_14065</name>
</gene>
<dbReference type="InterPro" id="IPR011856">
    <property type="entry name" value="tRNA_endonuc-like_dom_sf"/>
</dbReference>
<dbReference type="OrthoDB" id="9801263at2"/>
<organism evidence="3 4">
    <name type="scientific">Parazoarcus communis</name>
    <dbReference type="NCBI Taxonomy" id="41977"/>
    <lineage>
        <taxon>Bacteria</taxon>
        <taxon>Pseudomonadati</taxon>
        <taxon>Pseudomonadota</taxon>
        <taxon>Betaproteobacteria</taxon>
        <taxon>Rhodocyclales</taxon>
        <taxon>Zoogloeaceae</taxon>
        <taxon>Parazoarcus</taxon>
    </lineage>
</organism>
<name>A0A2U8H6J4_9RHOO</name>
<feature type="domain" description="YhcG PDDEXK nuclease" evidence="1">
    <location>
        <begin position="171"/>
        <end position="318"/>
    </location>
</feature>
<dbReference type="PANTHER" id="PTHR30547:SF0">
    <property type="entry name" value="BLR8175 PROTEIN"/>
    <property type="match status" value="1"/>
</dbReference>
<dbReference type="InterPro" id="IPR041527">
    <property type="entry name" value="YhcG_N"/>
</dbReference>
<proteinExistence type="predicted"/>
<dbReference type="Gene3D" id="3.40.1350.10">
    <property type="match status" value="1"/>
</dbReference>
<dbReference type="GO" id="GO:0003676">
    <property type="term" value="F:nucleic acid binding"/>
    <property type="evidence" value="ECO:0007669"/>
    <property type="project" value="InterPro"/>
</dbReference>
<dbReference type="InterPro" id="IPR053148">
    <property type="entry name" value="PD-DEXK-like_domain"/>
</dbReference>
<protein>
    <recommendedName>
        <fullName evidence="5">DUF1016 domain-containing protein</fullName>
    </recommendedName>
</protein>